<evidence type="ECO:0000256" key="4">
    <source>
        <dbReference type="RuleBase" id="RU003476"/>
    </source>
</evidence>
<comment type="cofactor">
    <cofactor evidence="1">
        <name>Mg(2+)</name>
        <dbReference type="ChEBI" id="CHEBI:18420"/>
    </cofactor>
</comment>
<keyword evidence="7" id="KW-1185">Reference proteome</keyword>
<keyword evidence="3" id="KW-0460">Magnesium</keyword>
<dbReference type="CDD" id="cd02883">
    <property type="entry name" value="NUDIX_Hydrolase"/>
    <property type="match status" value="1"/>
</dbReference>
<dbReference type="InterPro" id="IPR000086">
    <property type="entry name" value="NUDIX_hydrolase_dom"/>
</dbReference>
<dbReference type="InterPro" id="IPR015797">
    <property type="entry name" value="NUDIX_hydrolase-like_dom_sf"/>
</dbReference>
<dbReference type="Proteomes" id="UP001057134">
    <property type="component" value="Chromosome"/>
</dbReference>
<dbReference type="PRINTS" id="PR00502">
    <property type="entry name" value="NUDIXFAMILY"/>
</dbReference>
<dbReference type="InterPro" id="IPR020476">
    <property type="entry name" value="Nudix_hydrolase"/>
</dbReference>
<organism evidence="6 7">
    <name type="scientific">Paenibacillus konkukensis</name>
    <dbReference type="NCBI Taxonomy" id="2020716"/>
    <lineage>
        <taxon>Bacteria</taxon>
        <taxon>Bacillati</taxon>
        <taxon>Bacillota</taxon>
        <taxon>Bacilli</taxon>
        <taxon>Bacillales</taxon>
        <taxon>Paenibacillaceae</taxon>
        <taxon>Paenibacillus</taxon>
    </lineage>
</organism>
<dbReference type="Pfam" id="PF00293">
    <property type="entry name" value="NUDIX"/>
    <property type="match status" value="1"/>
</dbReference>
<feature type="domain" description="Nudix hydrolase" evidence="5">
    <location>
        <begin position="2"/>
        <end position="131"/>
    </location>
</feature>
<sequence>MKRIDVASAQVFNDKGQLLLVKNVRGASSYWGLPGGAVEAGETLEQACIREVQEETGYTVGLVGLSSLREMFFTEAGHHALIATFFAEIVGGSLQIQDPDGDIAEVRWVDLPTARELMPEFAERLRLSEADGKTPAFYSFEGAL</sequence>
<comment type="similarity">
    <text evidence="4">Belongs to the Nudix hydrolase family.</text>
</comment>
<dbReference type="GO" id="GO:0016787">
    <property type="term" value="F:hydrolase activity"/>
    <property type="evidence" value="ECO:0007669"/>
    <property type="project" value="UniProtKB-KW"/>
</dbReference>
<dbReference type="RefSeq" id="WP_249863165.1">
    <property type="nucleotide sequence ID" value="NZ_CP027059.1"/>
</dbReference>
<dbReference type="EC" id="3.6.1.-" evidence="6"/>
<dbReference type="SUPFAM" id="SSF55811">
    <property type="entry name" value="Nudix"/>
    <property type="match status" value="1"/>
</dbReference>
<dbReference type="PROSITE" id="PS00893">
    <property type="entry name" value="NUDIX_BOX"/>
    <property type="match status" value="1"/>
</dbReference>
<reference evidence="6" key="1">
    <citation type="submission" date="2018-02" db="EMBL/GenBank/DDBJ databases">
        <authorList>
            <person name="Kim S.-K."/>
            <person name="Jung H.-I."/>
            <person name="Lee S.-W."/>
        </authorList>
    </citation>
    <scope>NUCLEOTIDE SEQUENCE</scope>
    <source>
        <strain evidence="6">SK3146</strain>
    </source>
</reference>
<protein>
    <submittedName>
        <fullName evidence="6">Mutator protein MutT4</fullName>
        <ecNumber evidence="6">3.6.1.-</ecNumber>
    </submittedName>
</protein>
<gene>
    <name evidence="6" type="primary">mutT4_1</name>
    <name evidence="6" type="ORF">SK3146_00042</name>
</gene>
<evidence type="ECO:0000259" key="5">
    <source>
        <dbReference type="PROSITE" id="PS51462"/>
    </source>
</evidence>
<evidence type="ECO:0000313" key="7">
    <source>
        <dbReference type="Proteomes" id="UP001057134"/>
    </source>
</evidence>
<evidence type="ECO:0000256" key="3">
    <source>
        <dbReference type="ARBA" id="ARBA00022842"/>
    </source>
</evidence>
<evidence type="ECO:0000313" key="6">
    <source>
        <dbReference type="EMBL" id="UQZ80886.1"/>
    </source>
</evidence>
<dbReference type="Gene3D" id="3.90.79.10">
    <property type="entry name" value="Nucleoside Triphosphate Pyrophosphohydrolase"/>
    <property type="match status" value="1"/>
</dbReference>
<keyword evidence="2 4" id="KW-0378">Hydrolase</keyword>
<proteinExistence type="inferred from homology"/>
<dbReference type="PANTHER" id="PTHR43046">
    <property type="entry name" value="GDP-MANNOSE MANNOSYL HYDROLASE"/>
    <property type="match status" value="1"/>
</dbReference>
<accession>A0ABY4RDP2</accession>
<reference evidence="6" key="2">
    <citation type="journal article" date="2021" name="J Anim Sci Technol">
        <title>Complete genome sequence of Paenibacillus konkukensis sp. nov. SK3146 as a potential probiotic strain.</title>
        <authorList>
            <person name="Jung H.I."/>
            <person name="Park S."/>
            <person name="Niu K.M."/>
            <person name="Lee S.W."/>
            <person name="Kothari D."/>
            <person name="Yi K.J."/>
            <person name="Kim S.K."/>
        </authorList>
    </citation>
    <scope>NUCLEOTIDE SEQUENCE</scope>
    <source>
        <strain evidence="6">SK3146</strain>
    </source>
</reference>
<dbReference type="PANTHER" id="PTHR43046:SF12">
    <property type="entry name" value="GDP-MANNOSE MANNOSYL HYDROLASE"/>
    <property type="match status" value="1"/>
</dbReference>
<name>A0ABY4RDP2_9BACL</name>
<dbReference type="EMBL" id="CP027059">
    <property type="protein sequence ID" value="UQZ80886.1"/>
    <property type="molecule type" value="Genomic_DNA"/>
</dbReference>
<evidence type="ECO:0000256" key="2">
    <source>
        <dbReference type="ARBA" id="ARBA00022801"/>
    </source>
</evidence>
<dbReference type="PROSITE" id="PS51462">
    <property type="entry name" value="NUDIX"/>
    <property type="match status" value="1"/>
</dbReference>
<dbReference type="InterPro" id="IPR020084">
    <property type="entry name" value="NUDIX_hydrolase_CS"/>
</dbReference>
<evidence type="ECO:0000256" key="1">
    <source>
        <dbReference type="ARBA" id="ARBA00001946"/>
    </source>
</evidence>